<dbReference type="InterPro" id="IPR000847">
    <property type="entry name" value="LysR_HTH_N"/>
</dbReference>
<keyword evidence="7" id="KW-1185">Reference proteome</keyword>
<sequence>MLLEGIETLLALSHEKTMSRVGSQLYISQSAVSKRIALLEKKLGKKLIVPDGRHVRLTADAKELISKIGPTFQELQGQIFDQHTLQDDTLIRLDCSETLVAGYLNGMMGEYLQQDTAVRISTHHTPRIVERVQSGKATIGFCAGHMPAQHGLTAIHLWDEPFVIVSREPLKVLPKQIITNDLANPANRYQLDILNQLGIEALMEMDSYTASAQLALGGVASALVPLSIVNTLKIESKYCFHFPELIPLFRPVHLCLRPNTFRNERVKTLIAAIAGAVPKAV</sequence>
<feature type="domain" description="HTH lysR-type" evidence="5">
    <location>
        <begin position="1"/>
        <end position="58"/>
    </location>
</feature>
<name>A0A1E5DYM1_9VIBR</name>
<dbReference type="PANTHER" id="PTHR30126:SF94">
    <property type="entry name" value="LYSR FAMILY TRANSCRIPTIONAL REGULATOR"/>
    <property type="match status" value="1"/>
</dbReference>
<dbReference type="RefSeq" id="WP_017024826.1">
    <property type="nucleotide sequence ID" value="NZ_AJYK02000114.1"/>
</dbReference>
<dbReference type="SUPFAM" id="SSF53850">
    <property type="entry name" value="Periplasmic binding protein-like II"/>
    <property type="match status" value="1"/>
</dbReference>
<keyword evidence="4" id="KW-0804">Transcription</keyword>
<gene>
    <name evidence="6" type="ORF">A1QC_03135</name>
</gene>
<evidence type="ECO:0000313" key="7">
    <source>
        <dbReference type="Proteomes" id="UP000094070"/>
    </source>
</evidence>
<dbReference type="InterPro" id="IPR036388">
    <property type="entry name" value="WH-like_DNA-bd_sf"/>
</dbReference>
<keyword evidence="2" id="KW-0805">Transcription regulation</keyword>
<proteinExistence type="inferred from homology"/>
<evidence type="ECO:0000256" key="2">
    <source>
        <dbReference type="ARBA" id="ARBA00023015"/>
    </source>
</evidence>
<evidence type="ECO:0000256" key="1">
    <source>
        <dbReference type="ARBA" id="ARBA00009437"/>
    </source>
</evidence>
<dbReference type="OrthoDB" id="5297558at2"/>
<dbReference type="PANTHER" id="PTHR30126">
    <property type="entry name" value="HTH-TYPE TRANSCRIPTIONAL REGULATOR"/>
    <property type="match status" value="1"/>
</dbReference>
<evidence type="ECO:0000259" key="5">
    <source>
        <dbReference type="PROSITE" id="PS50931"/>
    </source>
</evidence>
<dbReference type="InterPro" id="IPR005119">
    <property type="entry name" value="LysR_subst-bd"/>
</dbReference>
<dbReference type="Pfam" id="PF00126">
    <property type="entry name" value="HTH_1"/>
    <property type="match status" value="1"/>
</dbReference>
<dbReference type="Pfam" id="PF03466">
    <property type="entry name" value="LysR_substrate"/>
    <property type="match status" value="1"/>
</dbReference>
<organism evidence="6 7">
    <name type="scientific">Vibrio rumoiensis 1S-45</name>
    <dbReference type="NCBI Taxonomy" id="1188252"/>
    <lineage>
        <taxon>Bacteria</taxon>
        <taxon>Pseudomonadati</taxon>
        <taxon>Pseudomonadota</taxon>
        <taxon>Gammaproteobacteria</taxon>
        <taxon>Vibrionales</taxon>
        <taxon>Vibrionaceae</taxon>
        <taxon>Vibrio</taxon>
    </lineage>
</organism>
<dbReference type="Proteomes" id="UP000094070">
    <property type="component" value="Unassembled WGS sequence"/>
</dbReference>
<dbReference type="STRING" id="1188252.A1QC_03135"/>
<dbReference type="InterPro" id="IPR036390">
    <property type="entry name" value="WH_DNA-bd_sf"/>
</dbReference>
<dbReference type="Gene3D" id="3.40.190.10">
    <property type="entry name" value="Periplasmic binding protein-like II"/>
    <property type="match status" value="2"/>
</dbReference>
<dbReference type="GO" id="GO:0000976">
    <property type="term" value="F:transcription cis-regulatory region binding"/>
    <property type="evidence" value="ECO:0007669"/>
    <property type="project" value="TreeGrafter"/>
</dbReference>
<accession>A0A1E5DYM1</accession>
<protein>
    <submittedName>
        <fullName evidence="6">Transcriptional regulator</fullName>
    </submittedName>
</protein>
<keyword evidence="3" id="KW-0238">DNA-binding</keyword>
<comment type="caution">
    <text evidence="6">The sequence shown here is derived from an EMBL/GenBank/DDBJ whole genome shotgun (WGS) entry which is preliminary data.</text>
</comment>
<dbReference type="AlphaFoldDB" id="A0A1E5DYM1"/>
<dbReference type="CDD" id="cd05466">
    <property type="entry name" value="PBP2_LTTR_substrate"/>
    <property type="match status" value="1"/>
</dbReference>
<dbReference type="PROSITE" id="PS50931">
    <property type="entry name" value="HTH_LYSR"/>
    <property type="match status" value="1"/>
</dbReference>
<comment type="similarity">
    <text evidence="1">Belongs to the LysR transcriptional regulatory family.</text>
</comment>
<evidence type="ECO:0000313" key="6">
    <source>
        <dbReference type="EMBL" id="OEF22665.1"/>
    </source>
</evidence>
<dbReference type="EMBL" id="AJYK02000114">
    <property type="protein sequence ID" value="OEF22665.1"/>
    <property type="molecule type" value="Genomic_DNA"/>
</dbReference>
<reference evidence="6 7" key="1">
    <citation type="journal article" date="2012" name="Science">
        <title>Ecological populations of bacteria act as socially cohesive units of antibiotic production and resistance.</title>
        <authorList>
            <person name="Cordero O.X."/>
            <person name="Wildschutte H."/>
            <person name="Kirkup B."/>
            <person name="Proehl S."/>
            <person name="Ngo L."/>
            <person name="Hussain F."/>
            <person name="Le Roux F."/>
            <person name="Mincer T."/>
            <person name="Polz M.F."/>
        </authorList>
    </citation>
    <scope>NUCLEOTIDE SEQUENCE [LARGE SCALE GENOMIC DNA]</scope>
    <source>
        <strain evidence="6 7">1S-45</strain>
    </source>
</reference>
<evidence type="ECO:0000256" key="3">
    <source>
        <dbReference type="ARBA" id="ARBA00023125"/>
    </source>
</evidence>
<dbReference type="GO" id="GO:0003700">
    <property type="term" value="F:DNA-binding transcription factor activity"/>
    <property type="evidence" value="ECO:0007669"/>
    <property type="project" value="InterPro"/>
</dbReference>
<dbReference type="SUPFAM" id="SSF46785">
    <property type="entry name" value="Winged helix' DNA-binding domain"/>
    <property type="match status" value="1"/>
</dbReference>
<dbReference type="Gene3D" id="1.10.10.10">
    <property type="entry name" value="Winged helix-like DNA-binding domain superfamily/Winged helix DNA-binding domain"/>
    <property type="match status" value="1"/>
</dbReference>
<evidence type="ECO:0000256" key="4">
    <source>
        <dbReference type="ARBA" id="ARBA00023163"/>
    </source>
</evidence>
<dbReference type="eggNOG" id="COG0583">
    <property type="taxonomic scope" value="Bacteria"/>
</dbReference>